<feature type="region of interest" description="Disordered" evidence="1">
    <location>
        <begin position="83"/>
        <end position="102"/>
    </location>
</feature>
<feature type="region of interest" description="Disordered" evidence="1">
    <location>
        <begin position="1"/>
        <end position="55"/>
    </location>
</feature>
<feature type="compositionally biased region" description="Polar residues" evidence="1">
    <location>
        <begin position="1"/>
        <end position="11"/>
    </location>
</feature>
<feature type="non-terminal residue" evidence="2">
    <location>
        <position position="1"/>
    </location>
</feature>
<name>A0ABN7VWL6_GIGMA</name>
<evidence type="ECO:0000256" key="1">
    <source>
        <dbReference type="SAM" id="MobiDB-lite"/>
    </source>
</evidence>
<keyword evidence="3" id="KW-1185">Reference proteome</keyword>
<sequence length="257" mass="30246">WAESKNNPTQQEDAKTSSRFKSEIKEKKTTRFIKKDENRTRRKTLDVENEERSGYSKNKSLNATLQEILNRLEKIESSYSSSRAIATPDTGRVHEKTQGTHSLGAEGTRKIKTSEDYQVLKLDYIWISKEWAAYIIQASTKDMDLVTNNKEISMDKEWDIIQSSIIKAAQTSLPMKKKLEEILKTEDTRKTDVLQLLRKRIRKLGIFRRRMRKRVLMPQEEKELYELCKDIEKNYEIDTSCEQTQDTEEKRCNLENI</sequence>
<organism evidence="2 3">
    <name type="scientific">Gigaspora margarita</name>
    <dbReference type="NCBI Taxonomy" id="4874"/>
    <lineage>
        <taxon>Eukaryota</taxon>
        <taxon>Fungi</taxon>
        <taxon>Fungi incertae sedis</taxon>
        <taxon>Mucoromycota</taxon>
        <taxon>Glomeromycotina</taxon>
        <taxon>Glomeromycetes</taxon>
        <taxon>Diversisporales</taxon>
        <taxon>Gigasporaceae</taxon>
        <taxon>Gigaspora</taxon>
    </lineage>
</organism>
<feature type="compositionally biased region" description="Basic and acidic residues" evidence="1">
    <location>
        <begin position="12"/>
        <end position="54"/>
    </location>
</feature>
<dbReference type="Proteomes" id="UP000789901">
    <property type="component" value="Unassembled WGS sequence"/>
</dbReference>
<accession>A0ABN7VWL6</accession>
<comment type="caution">
    <text evidence="2">The sequence shown here is derived from an EMBL/GenBank/DDBJ whole genome shotgun (WGS) entry which is preliminary data.</text>
</comment>
<dbReference type="EMBL" id="CAJVQB010023901">
    <property type="protein sequence ID" value="CAG8802916.1"/>
    <property type="molecule type" value="Genomic_DNA"/>
</dbReference>
<protein>
    <submittedName>
        <fullName evidence="2">26384_t:CDS:1</fullName>
    </submittedName>
</protein>
<reference evidence="2 3" key="1">
    <citation type="submission" date="2021-06" db="EMBL/GenBank/DDBJ databases">
        <authorList>
            <person name="Kallberg Y."/>
            <person name="Tangrot J."/>
            <person name="Rosling A."/>
        </authorList>
    </citation>
    <scope>NUCLEOTIDE SEQUENCE [LARGE SCALE GENOMIC DNA]</scope>
    <source>
        <strain evidence="2 3">120-4 pot B 10/14</strain>
    </source>
</reference>
<evidence type="ECO:0000313" key="3">
    <source>
        <dbReference type="Proteomes" id="UP000789901"/>
    </source>
</evidence>
<evidence type="ECO:0000313" key="2">
    <source>
        <dbReference type="EMBL" id="CAG8802916.1"/>
    </source>
</evidence>
<proteinExistence type="predicted"/>
<gene>
    <name evidence="2" type="ORF">GMARGA_LOCUS23530</name>
</gene>